<feature type="disulfide bond" evidence="3">
    <location>
        <begin position="283"/>
        <end position="298"/>
    </location>
</feature>
<dbReference type="EMBL" id="JAUKTV010000010">
    <property type="protein sequence ID" value="KAK0726188.1"/>
    <property type="molecule type" value="Genomic_DNA"/>
</dbReference>
<accession>A0AA40B239</accession>
<dbReference type="InterPro" id="IPR036861">
    <property type="entry name" value="Endochitinase-like_sf"/>
</dbReference>
<keyword evidence="5" id="KW-0732">Signal</keyword>
<gene>
    <name evidence="7" type="ORF">B0T21DRAFT_315323</name>
</gene>
<dbReference type="AlphaFoldDB" id="A0AA40B239"/>
<dbReference type="SUPFAM" id="SSF57016">
    <property type="entry name" value="Plant lectins/antimicrobial peptides"/>
    <property type="match status" value="3"/>
</dbReference>
<reference evidence="7" key="1">
    <citation type="submission" date="2023-06" db="EMBL/GenBank/DDBJ databases">
        <title>Genome-scale phylogeny and comparative genomics of the fungal order Sordariales.</title>
        <authorList>
            <consortium name="Lawrence Berkeley National Laboratory"/>
            <person name="Hensen N."/>
            <person name="Bonometti L."/>
            <person name="Westerberg I."/>
            <person name="Brannstrom I.O."/>
            <person name="Guillou S."/>
            <person name="Cros-Aarteil S."/>
            <person name="Calhoun S."/>
            <person name="Haridas S."/>
            <person name="Kuo A."/>
            <person name="Mondo S."/>
            <person name="Pangilinan J."/>
            <person name="Riley R."/>
            <person name="Labutti K."/>
            <person name="Andreopoulos B."/>
            <person name="Lipzen A."/>
            <person name="Chen C."/>
            <person name="Yanf M."/>
            <person name="Daum C."/>
            <person name="Ng V."/>
            <person name="Clum A."/>
            <person name="Steindorff A."/>
            <person name="Ohm R."/>
            <person name="Martin F."/>
            <person name="Silar P."/>
            <person name="Natvig D."/>
            <person name="Lalanne C."/>
            <person name="Gautier V."/>
            <person name="Ament-Velasquez S.L."/>
            <person name="Kruys A."/>
            <person name="Hutchinson M.I."/>
            <person name="Powell A.J."/>
            <person name="Barry K."/>
            <person name="Miller A.N."/>
            <person name="Grigoriev I.V."/>
            <person name="Debuchy R."/>
            <person name="Gladieux P."/>
            <person name="Thoren M.H."/>
            <person name="Johannesson H."/>
        </authorList>
    </citation>
    <scope>NUCLEOTIDE SEQUENCE</scope>
    <source>
        <strain evidence="7">CBS 540.89</strain>
    </source>
</reference>
<evidence type="ECO:0000313" key="7">
    <source>
        <dbReference type="EMBL" id="KAK0726188.1"/>
    </source>
</evidence>
<keyword evidence="2 3" id="KW-1015">Disulfide bond</keyword>
<dbReference type="Gene3D" id="3.30.60.10">
    <property type="entry name" value="Endochitinase-like"/>
    <property type="match status" value="3"/>
</dbReference>
<organism evidence="7 8">
    <name type="scientific">Apiosordaria backusii</name>
    <dbReference type="NCBI Taxonomy" id="314023"/>
    <lineage>
        <taxon>Eukaryota</taxon>
        <taxon>Fungi</taxon>
        <taxon>Dikarya</taxon>
        <taxon>Ascomycota</taxon>
        <taxon>Pezizomycotina</taxon>
        <taxon>Sordariomycetes</taxon>
        <taxon>Sordariomycetidae</taxon>
        <taxon>Sordariales</taxon>
        <taxon>Lasiosphaeriaceae</taxon>
        <taxon>Apiosordaria</taxon>
    </lineage>
</organism>
<feature type="domain" description="Chitin-binding type-1" evidence="6">
    <location>
        <begin position="60"/>
        <end position="104"/>
    </location>
</feature>
<keyword evidence="8" id="KW-1185">Reference proteome</keyword>
<feature type="compositionally biased region" description="Low complexity" evidence="4">
    <location>
        <begin position="212"/>
        <end position="268"/>
    </location>
</feature>
<evidence type="ECO:0000313" key="8">
    <source>
        <dbReference type="Proteomes" id="UP001172159"/>
    </source>
</evidence>
<dbReference type="Pfam" id="PF00187">
    <property type="entry name" value="Chitin_bind_1"/>
    <property type="match status" value="1"/>
</dbReference>
<feature type="domain" description="Chitin-binding type-1" evidence="6">
    <location>
        <begin position="280"/>
        <end position="326"/>
    </location>
</feature>
<dbReference type="PANTHER" id="PTHR47849:SF8">
    <property type="entry name" value="LECTIN"/>
    <property type="match status" value="1"/>
</dbReference>
<evidence type="ECO:0000259" key="6">
    <source>
        <dbReference type="PROSITE" id="PS50941"/>
    </source>
</evidence>
<comment type="caution">
    <text evidence="3">Lacks conserved residue(s) required for the propagation of feature annotation.</text>
</comment>
<keyword evidence="1 3" id="KW-0147">Chitin-binding</keyword>
<dbReference type="PROSITE" id="PS50941">
    <property type="entry name" value="CHIT_BIND_I_2"/>
    <property type="match status" value="3"/>
</dbReference>
<proteinExistence type="predicted"/>
<feature type="signal peptide" evidence="5">
    <location>
        <begin position="1"/>
        <end position="20"/>
    </location>
</feature>
<evidence type="ECO:0000256" key="4">
    <source>
        <dbReference type="SAM" id="MobiDB-lite"/>
    </source>
</evidence>
<dbReference type="GO" id="GO:0008061">
    <property type="term" value="F:chitin binding"/>
    <property type="evidence" value="ECO:0007669"/>
    <property type="project" value="UniProtKB-UniRule"/>
</dbReference>
<evidence type="ECO:0000256" key="2">
    <source>
        <dbReference type="ARBA" id="ARBA00023157"/>
    </source>
</evidence>
<name>A0AA40B239_9PEZI</name>
<evidence type="ECO:0000256" key="5">
    <source>
        <dbReference type="SAM" id="SignalP"/>
    </source>
</evidence>
<feature type="region of interest" description="Disordered" evidence="4">
    <location>
        <begin position="212"/>
        <end position="279"/>
    </location>
</feature>
<feature type="disulfide bond" evidence="3">
    <location>
        <begin position="70"/>
        <end position="82"/>
    </location>
</feature>
<feature type="chain" id="PRO_5041453514" description="Chitin-binding type-1 domain-containing protein" evidence="5">
    <location>
        <begin position="21"/>
        <end position="327"/>
    </location>
</feature>
<evidence type="ECO:0000256" key="3">
    <source>
        <dbReference type="PROSITE-ProRule" id="PRU00261"/>
    </source>
</evidence>
<protein>
    <recommendedName>
        <fullName evidence="6">Chitin-binding type-1 domain-containing protein</fullName>
    </recommendedName>
</protein>
<dbReference type="Proteomes" id="UP001172159">
    <property type="component" value="Unassembled WGS sequence"/>
</dbReference>
<sequence length="327" mass="33817">MRSMYIGLAAAALSWTGVLASENNNAIPNEALIARRPRVLQNRHRNGTADYAQLGLRQDGGRCGEGVGRCPEGQCCSDYGFCGLTVDHCHPLFDCQTQYGVCGWPPPVPAATTTTSTPPPPPTTSSTVVVIPPSSTSTRPSIPEPTGPLVVTTNGQCGNSTVCIGNPNYGPCCSQYFWCGSSIEFCGAGCQSNFGACLGIPGLPGNPVNGTTTSTSRVVPPTTTSTPVVVPPTTTSTTSTTSTTISTTTSTTSTRTTSSTTSTTPTPTLVLPPGQRSSTDGRCGSGQNCLGSTFGRCCSQFGWCGDGDQYCPFIVGCQPDFGYCDPN</sequence>
<dbReference type="SMART" id="SM00270">
    <property type="entry name" value="ChtBD1"/>
    <property type="match status" value="3"/>
</dbReference>
<feature type="domain" description="Chitin-binding type-1" evidence="6">
    <location>
        <begin position="154"/>
        <end position="199"/>
    </location>
</feature>
<feature type="disulfide bond" evidence="3">
    <location>
        <begin position="172"/>
        <end position="186"/>
    </location>
</feature>
<comment type="caution">
    <text evidence="7">The sequence shown here is derived from an EMBL/GenBank/DDBJ whole genome shotgun (WGS) entry which is preliminary data.</text>
</comment>
<feature type="disulfide bond" evidence="3">
    <location>
        <begin position="75"/>
        <end position="89"/>
    </location>
</feature>
<feature type="disulfide bond" evidence="3">
    <location>
        <begin position="297"/>
        <end position="311"/>
    </location>
</feature>
<dbReference type="InterPro" id="IPR001002">
    <property type="entry name" value="Chitin-bd_1"/>
</dbReference>
<dbReference type="PANTHER" id="PTHR47849">
    <property type="entry name" value="CHITIN-BINDING LECTIN 1"/>
    <property type="match status" value="1"/>
</dbReference>
<evidence type="ECO:0000256" key="1">
    <source>
        <dbReference type="ARBA" id="ARBA00022669"/>
    </source>
</evidence>